<proteinExistence type="predicted"/>
<name>A0ABS1DH46_9PROT</name>
<reference evidence="7 8" key="1">
    <citation type="journal article" date="2020" name="Microorganisms">
        <title>Osmotic Adaptation and Compatible Solute Biosynthesis of Phototrophic Bacteria as Revealed from Genome Analyses.</title>
        <authorList>
            <person name="Imhoff J.F."/>
            <person name="Rahn T."/>
            <person name="Kunzel S."/>
            <person name="Keller A."/>
            <person name="Neulinger S.C."/>
        </authorList>
    </citation>
    <scope>NUCLEOTIDE SEQUENCE [LARGE SCALE GENOMIC DNA]</scope>
    <source>
        <strain evidence="7 8">DSM 9895</strain>
    </source>
</reference>
<organism evidence="7 8">
    <name type="scientific">Rhodovibrio sodomensis</name>
    <dbReference type="NCBI Taxonomy" id="1088"/>
    <lineage>
        <taxon>Bacteria</taxon>
        <taxon>Pseudomonadati</taxon>
        <taxon>Pseudomonadota</taxon>
        <taxon>Alphaproteobacteria</taxon>
        <taxon>Rhodospirillales</taxon>
        <taxon>Rhodovibrionaceae</taxon>
        <taxon>Rhodovibrio</taxon>
    </lineage>
</organism>
<keyword evidence="8" id="KW-1185">Reference proteome</keyword>
<comment type="caution">
    <text evidence="7">The sequence shown here is derived from an EMBL/GenBank/DDBJ whole genome shotgun (WGS) entry which is preliminary data.</text>
</comment>
<evidence type="ECO:0000256" key="4">
    <source>
        <dbReference type="ARBA" id="ARBA00022989"/>
    </source>
</evidence>
<feature type="transmembrane region" description="Helical" evidence="6">
    <location>
        <begin position="6"/>
        <end position="29"/>
    </location>
</feature>
<dbReference type="RefSeq" id="WP_200342138.1">
    <property type="nucleotide sequence ID" value="NZ_NRRL01000062.1"/>
</dbReference>
<dbReference type="EMBL" id="NRRL01000062">
    <property type="protein sequence ID" value="MBK1669795.1"/>
    <property type="molecule type" value="Genomic_DNA"/>
</dbReference>
<dbReference type="InterPro" id="IPR001123">
    <property type="entry name" value="LeuE-type"/>
</dbReference>
<evidence type="ECO:0000313" key="7">
    <source>
        <dbReference type="EMBL" id="MBK1669795.1"/>
    </source>
</evidence>
<dbReference type="Proteomes" id="UP001296873">
    <property type="component" value="Unassembled WGS sequence"/>
</dbReference>
<evidence type="ECO:0000256" key="3">
    <source>
        <dbReference type="ARBA" id="ARBA00022692"/>
    </source>
</evidence>
<evidence type="ECO:0000313" key="8">
    <source>
        <dbReference type="Proteomes" id="UP001296873"/>
    </source>
</evidence>
<feature type="transmembrane region" description="Helical" evidence="6">
    <location>
        <begin position="71"/>
        <end position="92"/>
    </location>
</feature>
<keyword evidence="3 6" id="KW-0812">Transmembrane</keyword>
<comment type="subcellular location">
    <subcellularLocation>
        <location evidence="1">Cell membrane</location>
        <topology evidence="1">Multi-pass membrane protein</topology>
    </subcellularLocation>
</comment>
<dbReference type="PANTHER" id="PTHR30086:SF19">
    <property type="entry name" value="THREONINE EFFLUX PROTEIN"/>
    <property type="match status" value="1"/>
</dbReference>
<accession>A0ABS1DH46</accession>
<sequence>MDVAGVLAAVAIAHFLVAVSPGPAFLVVVRSSVARTRLAGLCTAVGLAAGSTLWAVAALFGLQALFAAVPWIYSVLKLAGATYLVWIGISLWRNAGVPIRETDYPAGGAGLLAALRLGLVTQLANPKAAIFFGSIFVTMLPADPALATTVLLLLNVFLLECGWYGGLAASFSTGPVQRSYKRAKVWIDRAAGATLGAFGVKLAADR</sequence>
<feature type="transmembrane region" description="Helical" evidence="6">
    <location>
        <begin position="104"/>
        <end position="124"/>
    </location>
</feature>
<evidence type="ECO:0000256" key="1">
    <source>
        <dbReference type="ARBA" id="ARBA00004651"/>
    </source>
</evidence>
<dbReference type="PANTHER" id="PTHR30086">
    <property type="entry name" value="ARGININE EXPORTER PROTEIN ARGO"/>
    <property type="match status" value="1"/>
</dbReference>
<gene>
    <name evidence="7" type="ORF">CKO28_17295</name>
</gene>
<evidence type="ECO:0000256" key="6">
    <source>
        <dbReference type="SAM" id="Phobius"/>
    </source>
</evidence>
<protein>
    <recommendedName>
        <fullName evidence="9">Threonine transporter</fullName>
    </recommendedName>
</protein>
<keyword evidence="5 6" id="KW-0472">Membrane</keyword>
<evidence type="ECO:0008006" key="9">
    <source>
        <dbReference type="Google" id="ProtNLM"/>
    </source>
</evidence>
<dbReference type="Pfam" id="PF01810">
    <property type="entry name" value="LysE"/>
    <property type="match status" value="1"/>
</dbReference>
<feature type="transmembrane region" description="Helical" evidence="6">
    <location>
        <begin position="41"/>
        <end position="65"/>
    </location>
</feature>
<evidence type="ECO:0000256" key="2">
    <source>
        <dbReference type="ARBA" id="ARBA00022475"/>
    </source>
</evidence>
<keyword evidence="4 6" id="KW-1133">Transmembrane helix</keyword>
<keyword evidence="2" id="KW-1003">Cell membrane</keyword>
<evidence type="ECO:0000256" key="5">
    <source>
        <dbReference type="ARBA" id="ARBA00023136"/>
    </source>
</evidence>